<dbReference type="RefSeq" id="WP_066448699.1">
    <property type="nucleotide sequence ID" value="NZ_CAUWFI010000017.1"/>
</dbReference>
<dbReference type="EMBL" id="SMCQ01000008">
    <property type="protein sequence ID" value="TCV99636.1"/>
    <property type="molecule type" value="Genomic_DNA"/>
</dbReference>
<protein>
    <submittedName>
        <fullName evidence="1">Uncharacterized protein</fullName>
    </submittedName>
</protein>
<organism evidence="1 2">
    <name type="scientific">Longibaculum muris</name>
    <dbReference type="NCBI Taxonomy" id="1796628"/>
    <lineage>
        <taxon>Bacteria</taxon>
        <taxon>Bacillati</taxon>
        <taxon>Bacillota</taxon>
        <taxon>Erysipelotrichia</taxon>
        <taxon>Erysipelotrichales</taxon>
        <taxon>Coprobacillaceae</taxon>
        <taxon>Longibaculum</taxon>
    </lineage>
</organism>
<name>A0A4R3Z6K1_9FIRM</name>
<gene>
    <name evidence="1" type="ORF">EDD60_10877</name>
</gene>
<reference evidence="1 2" key="1">
    <citation type="submission" date="2019-03" db="EMBL/GenBank/DDBJ databases">
        <title>Genomic Encyclopedia of Type Strains, Phase IV (KMG-IV): sequencing the most valuable type-strain genomes for metagenomic binning, comparative biology and taxonomic classification.</title>
        <authorList>
            <person name="Goeker M."/>
        </authorList>
    </citation>
    <scope>NUCLEOTIDE SEQUENCE [LARGE SCALE GENOMIC DNA]</scope>
    <source>
        <strain evidence="1 2">DSM 29487</strain>
    </source>
</reference>
<dbReference type="Proteomes" id="UP000295515">
    <property type="component" value="Unassembled WGS sequence"/>
</dbReference>
<evidence type="ECO:0000313" key="1">
    <source>
        <dbReference type="EMBL" id="TCV99636.1"/>
    </source>
</evidence>
<evidence type="ECO:0000313" key="2">
    <source>
        <dbReference type="Proteomes" id="UP000295515"/>
    </source>
</evidence>
<proteinExistence type="predicted"/>
<dbReference type="AlphaFoldDB" id="A0A4R3Z6K1"/>
<dbReference type="GeneID" id="98915272"/>
<comment type="caution">
    <text evidence="1">The sequence shown here is derived from an EMBL/GenBank/DDBJ whole genome shotgun (WGS) entry which is preliminary data.</text>
</comment>
<sequence>MKDRELISRNIINILDVKHCREWEIFAGDDLYDQLYKYLAKLTNTEKETMSDIDKLMAKNELIIKKISQDKEITVGEQNQLMESLKAFKRKYLMKK</sequence>
<accession>A0A4R3Z6K1</accession>
<keyword evidence="2" id="KW-1185">Reference proteome</keyword>